<evidence type="ECO:0000256" key="1">
    <source>
        <dbReference type="ARBA" id="ARBA00005560"/>
    </source>
</evidence>
<dbReference type="SUPFAM" id="SSF55945">
    <property type="entry name" value="TATA-box binding protein-like"/>
    <property type="match status" value="2"/>
</dbReference>
<dbReference type="GO" id="GO:0006352">
    <property type="term" value="P:DNA-templated transcription initiation"/>
    <property type="evidence" value="ECO:0007669"/>
    <property type="project" value="InterPro"/>
</dbReference>
<dbReference type="InterPro" id="IPR000814">
    <property type="entry name" value="TBP"/>
</dbReference>
<keyword evidence="5" id="KW-1185">Reference proteome</keyword>
<sequence>MSSQPVPRNRIHFPLHPPNVPLDLEWEIVNIQAHCGYSVCIPPQDMARFGDNVEYRARRGTSVTARVRNPAASAIIFWKSMSMLITGTRTVDDAKKAADKFVAMLQKVRPGTQLTHFRVSNMTAVSEAHLNLHLERLRNQSPYREHITYEPELNHQLVFRIPEPRMTAQISKTGYIRVSG</sequence>
<feature type="non-terminal residue" evidence="4">
    <location>
        <position position="180"/>
    </location>
</feature>
<dbReference type="Gene3D" id="3.30.310.10">
    <property type="entry name" value="TATA-Binding Protein"/>
    <property type="match status" value="2"/>
</dbReference>
<dbReference type="PANTHER" id="PTHR10126">
    <property type="entry name" value="TATA-BOX BINDING PROTEIN"/>
    <property type="match status" value="1"/>
</dbReference>
<keyword evidence="3" id="KW-0804">Transcription</keyword>
<dbReference type="AlphaFoldDB" id="A0A9P4SHH4"/>
<accession>A0A9P4SHH4</accession>
<organism evidence="4 5">
    <name type="scientific">Patellaria atrata CBS 101060</name>
    <dbReference type="NCBI Taxonomy" id="1346257"/>
    <lineage>
        <taxon>Eukaryota</taxon>
        <taxon>Fungi</taxon>
        <taxon>Dikarya</taxon>
        <taxon>Ascomycota</taxon>
        <taxon>Pezizomycotina</taxon>
        <taxon>Dothideomycetes</taxon>
        <taxon>Dothideomycetes incertae sedis</taxon>
        <taxon>Patellariales</taxon>
        <taxon>Patellariaceae</taxon>
        <taxon>Patellaria</taxon>
    </lineage>
</organism>
<protein>
    <submittedName>
        <fullName evidence="4">Uncharacterized protein</fullName>
    </submittedName>
</protein>
<dbReference type="Pfam" id="PF00352">
    <property type="entry name" value="TBP"/>
    <property type="match status" value="2"/>
</dbReference>
<dbReference type="PRINTS" id="PR00686">
    <property type="entry name" value="TIFACTORIID"/>
</dbReference>
<proteinExistence type="inferred from homology"/>
<reference evidence="4" key="1">
    <citation type="journal article" date="2020" name="Stud. Mycol.">
        <title>101 Dothideomycetes genomes: a test case for predicting lifestyles and emergence of pathogens.</title>
        <authorList>
            <person name="Haridas S."/>
            <person name="Albert R."/>
            <person name="Binder M."/>
            <person name="Bloem J."/>
            <person name="Labutti K."/>
            <person name="Salamov A."/>
            <person name="Andreopoulos B."/>
            <person name="Baker S."/>
            <person name="Barry K."/>
            <person name="Bills G."/>
            <person name="Bluhm B."/>
            <person name="Cannon C."/>
            <person name="Castanera R."/>
            <person name="Culley D."/>
            <person name="Daum C."/>
            <person name="Ezra D."/>
            <person name="Gonzalez J."/>
            <person name="Henrissat B."/>
            <person name="Kuo A."/>
            <person name="Liang C."/>
            <person name="Lipzen A."/>
            <person name="Lutzoni F."/>
            <person name="Magnuson J."/>
            <person name="Mondo S."/>
            <person name="Nolan M."/>
            <person name="Ohm R."/>
            <person name="Pangilinan J."/>
            <person name="Park H.-J."/>
            <person name="Ramirez L."/>
            <person name="Alfaro M."/>
            <person name="Sun H."/>
            <person name="Tritt A."/>
            <person name="Yoshinaga Y."/>
            <person name="Zwiers L.-H."/>
            <person name="Turgeon B."/>
            <person name="Goodwin S."/>
            <person name="Spatafora J."/>
            <person name="Crous P."/>
            <person name="Grigoriev I."/>
        </authorList>
    </citation>
    <scope>NUCLEOTIDE SEQUENCE</scope>
    <source>
        <strain evidence="4">CBS 101060</strain>
    </source>
</reference>
<comment type="caution">
    <text evidence="4">The sequence shown here is derived from an EMBL/GenBank/DDBJ whole genome shotgun (WGS) entry which is preliminary data.</text>
</comment>
<dbReference type="GO" id="GO:0003677">
    <property type="term" value="F:DNA binding"/>
    <property type="evidence" value="ECO:0007669"/>
    <property type="project" value="UniProtKB-KW"/>
</dbReference>
<keyword evidence="2" id="KW-0238">DNA-binding</keyword>
<evidence type="ECO:0000256" key="2">
    <source>
        <dbReference type="ARBA" id="ARBA00023125"/>
    </source>
</evidence>
<dbReference type="EMBL" id="MU006089">
    <property type="protein sequence ID" value="KAF2843016.1"/>
    <property type="molecule type" value="Genomic_DNA"/>
</dbReference>
<dbReference type="Proteomes" id="UP000799429">
    <property type="component" value="Unassembled WGS sequence"/>
</dbReference>
<gene>
    <name evidence="4" type="ORF">M501DRAFT_946040</name>
</gene>
<evidence type="ECO:0000256" key="3">
    <source>
        <dbReference type="ARBA" id="ARBA00023163"/>
    </source>
</evidence>
<comment type="similarity">
    <text evidence="1">Belongs to the TBP family.</text>
</comment>
<dbReference type="InterPro" id="IPR012295">
    <property type="entry name" value="TBP_dom_sf"/>
</dbReference>
<name>A0A9P4SHH4_9PEZI</name>
<evidence type="ECO:0000313" key="4">
    <source>
        <dbReference type="EMBL" id="KAF2843016.1"/>
    </source>
</evidence>
<evidence type="ECO:0000313" key="5">
    <source>
        <dbReference type="Proteomes" id="UP000799429"/>
    </source>
</evidence>